<keyword evidence="2" id="KW-1185">Reference proteome</keyword>
<evidence type="ECO:0000313" key="2">
    <source>
        <dbReference type="Proteomes" id="UP000222975"/>
    </source>
</evidence>
<sequence length="139" mass="15223">MLNKEIRIVVASTKGFNDAERLKLTIDGLLEDIYYLNEGVGDEDEELITDAKIVFITNGEHKTAAELLPGVLGDRNIDIEVIKVDWSKGKKAFFDNCAVLGAKSTHGVIFTDSKDDGMQTLLKACLDAGSRVRTYSSAI</sequence>
<reference evidence="2" key="1">
    <citation type="submission" date="2016-03" db="EMBL/GenBank/DDBJ databases">
        <authorList>
            <person name="Sharma R."/>
            <person name="Simister A.R."/>
            <person name="Berg J.A."/>
            <person name="Jensen G.L."/>
            <person name="Keele B.R."/>
            <person name="Ward M.E.H."/>
            <person name="Breakwell D.P."/>
            <person name="Hope S."/>
            <person name="Grose J.H."/>
        </authorList>
    </citation>
    <scope>NUCLEOTIDE SEQUENCE [LARGE SCALE GENOMIC DNA]</scope>
</reference>
<proteinExistence type="predicted"/>
<protein>
    <submittedName>
        <fullName evidence="1">Uncharacterized protein</fullName>
    </submittedName>
</protein>
<organism evidence="1 2">
    <name type="scientific">Erwinia phage vB_EamM_Simmy50</name>
    <dbReference type="NCBI Taxonomy" id="1815988"/>
    <lineage>
        <taxon>Viruses</taxon>
        <taxon>Duplodnaviria</taxon>
        <taxon>Heunggongvirae</taxon>
        <taxon>Uroviricota</taxon>
        <taxon>Caudoviricetes</taxon>
        <taxon>Chimalliviridae</taxon>
        <taxon>Agricanvirus</taxon>
        <taxon>Agricanvirus simmy50</taxon>
    </lineage>
</organism>
<gene>
    <name evidence="1" type="ORF">SIMMY50_154</name>
</gene>
<evidence type="ECO:0000313" key="1">
    <source>
        <dbReference type="EMBL" id="ANH51616.1"/>
    </source>
</evidence>
<accession>A0A173GD85</accession>
<name>A0A173GD85_9CAUD</name>
<dbReference type="Proteomes" id="UP000222975">
    <property type="component" value="Segment"/>
</dbReference>
<dbReference type="EMBL" id="KU886223">
    <property type="protein sequence ID" value="ANH51616.1"/>
    <property type="molecule type" value="Genomic_DNA"/>
</dbReference>